<evidence type="ECO:0000256" key="15">
    <source>
        <dbReference type="SAM" id="Phobius"/>
    </source>
</evidence>
<protein>
    <submittedName>
        <fullName evidence="17">Polysaccharide biosynthesis tyrosine autokinase</fullName>
        <ecNumber evidence="17">2.7.10.2</ecNumber>
    </submittedName>
</protein>
<evidence type="ECO:0000256" key="6">
    <source>
        <dbReference type="ARBA" id="ARBA00022692"/>
    </source>
</evidence>
<evidence type="ECO:0000256" key="4">
    <source>
        <dbReference type="ARBA" id="ARBA00022519"/>
    </source>
</evidence>
<dbReference type="Gene3D" id="3.40.50.300">
    <property type="entry name" value="P-loop containing nucleotide triphosphate hydrolases"/>
    <property type="match status" value="1"/>
</dbReference>
<feature type="transmembrane region" description="Helical" evidence="15">
    <location>
        <begin position="453"/>
        <end position="473"/>
    </location>
</feature>
<evidence type="ECO:0000256" key="9">
    <source>
        <dbReference type="ARBA" id="ARBA00022840"/>
    </source>
</evidence>
<keyword evidence="10 15" id="KW-1133">Transmembrane helix</keyword>
<evidence type="ECO:0000256" key="12">
    <source>
        <dbReference type="ARBA" id="ARBA00023137"/>
    </source>
</evidence>
<evidence type="ECO:0000313" key="17">
    <source>
        <dbReference type="EMBL" id="MCW7553151.1"/>
    </source>
</evidence>
<dbReference type="PANTHER" id="PTHR32309">
    <property type="entry name" value="TYROSINE-PROTEIN KINASE"/>
    <property type="match status" value="1"/>
</dbReference>
<proteinExistence type="inferred from homology"/>
<evidence type="ECO:0000256" key="1">
    <source>
        <dbReference type="ARBA" id="ARBA00004429"/>
    </source>
</evidence>
<dbReference type="Pfam" id="PF23607">
    <property type="entry name" value="WZC_N"/>
    <property type="match status" value="1"/>
</dbReference>
<dbReference type="InterPro" id="IPR050445">
    <property type="entry name" value="Bact_polysacc_biosynth/exp"/>
</dbReference>
<keyword evidence="11 15" id="KW-0472">Membrane</keyword>
<dbReference type="Proteomes" id="UP001209854">
    <property type="component" value="Unassembled WGS sequence"/>
</dbReference>
<dbReference type="Pfam" id="PF13614">
    <property type="entry name" value="AAA_31"/>
    <property type="match status" value="1"/>
</dbReference>
<dbReference type="PANTHER" id="PTHR32309:SF32">
    <property type="entry name" value="TYROSINE-PROTEIN KINASE ETK-RELATED"/>
    <property type="match status" value="1"/>
</dbReference>
<feature type="transmembrane region" description="Helical" evidence="15">
    <location>
        <begin position="33"/>
        <end position="52"/>
    </location>
</feature>
<feature type="coiled-coil region" evidence="14">
    <location>
        <begin position="283"/>
        <end position="324"/>
    </location>
</feature>
<reference evidence="17 18" key="1">
    <citation type="submission" date="2022-10" db="EMBL/GenBank/DDBJ databases">
        <title>High-quality genome sequences of two octocoral-associated bacteria, Endozoicomonas euniceicola EF212 and Endozoicomonas gorgoniicola PS125.</title>
        <authorList>
            <person name="Chiou Y.-J."/>
            <person name="Chen Y.-H."/>
        </authorList>
    </citation>
    <scope>NUCLEOTIDE SEQUENCE [LARGE SCALE GENOMIC DNA]</scope>
    <source>
        <strain evidence="17 18">PS125</strain>
    </source>
</reference>
<dbReference type="NCBIfam" id="TIGR01007">
    <property type="entry name" value="eps_fam"/>
    <property type="match status" value="1"/>
</dbReference>
<keyword evidence="8" id="KW-0418">Kinase</keyword>
<gene>
    <name evidence="17" type="ORF">NX722_10985</name>
</gene>
<dbReference type="SUPFAM" id="SSF52540">
    <property type="entry name" value="P-loop containing nucleoside triphosphate hydrolases"/>
    <property type="match status" value="1"/>
</dbReference>
<keyword evidence="14" id="KW-0175">Coiled coil</keyword>
<comment type="similarity">
    <text evidence="2">Belongs to the etk/wzc family.</text>
</comment>
<dbReference type="SMART" id="SM00382">
    <property type="entry name" value="AAA"/>
    <property type="match status" value="1"/>
</dbReference>
<dbReference type="InterPro" id="IPR032807">
    <property type="entry name" value="GNVR"/>
</dbReference>
<accession>A0ABT3MUT9</accession>
<comment type="subcellular location">
    <subcellularLocation>
        <location evidence="1">Cell inner membrane</location>
        <topology evidence="1">Multi-pass membrane protein</topology>
    </subcellularLocation>
</comment>
<evidence type="ECO:0000313" key="18">
    <source>
        <dbReference type="Proteomes" id="UP001209854"/>
    </source>
</evidence>
<keyword evidence="9" id="KW-0067">ATP-binding</keyword>
<dbReference type="InterPro" id="IPR003856">
    <property type="entry name" value="LPS_length_determ_N"/>
</dbReference>
<dbReference type="InterPro" id="IPR027417">
    <property type="entry name" value="P-loop_NTPase"/>
</dbReference>
<dbReference type="Pfam" id="PF02706">
    <property type="entry name" value="Wzz"/>
    <property type="match status" value="1"/>
</dbReference>
<comment type="caution">
    <text evidence="17">The sequence shown here is derived from an EMBL/GenBank/DDBJ whole genome shotgun (WGS) entry which is preliminary data.</text>
</comment>
<evidence type="ECO:0000256" key="5">
    <source>
        <dbReference type="ARBA" id="ARBA00022679"/>
    </source>
</evidence>
<dbReference type="RefSeq" id="WP_262568011.1">
    <property type="nucleotide sequence ID" value="NZ_JAPFCC010000001.1"/>
</dbReference>
<keyword evidence="18" id="KW-1185">Reference proteome</keyword>
<keyword evidence="6 15" id="KW-0812">Transmembrane</keyword>
<feature type="domain" description="AAA+ ATPase" evidence="16">
    <location>
        <begin position="550"/>
        <end position="711"/>
    </location>
</feature>
<keyword evidence="5 17" id="KW-0808">Transferase</keyword>
<evidence type="ECO:0000256" key="11">
    <source>
        <dbReference type="ARBA" id="ARBA00023136"/>
    </source>
</evidence>
<evidence type="ECO:0000256" key="10">
    <source>
        <dbReference type="ARBA" id="ARBA00022989"/>
    </source>
</evidence>
<dbReference type="EMBL" id="JAPFCC010000001">
    <property type="protein sequence ID" value="MCW7553151.1"/>
    <property type="molecule type" value="Genomic_DNA"/>
</dbReference>
<dbReference type="InterPro" id="IPR003593">
    <property type="entry name" value="AAA+_ATPase"/>
</dbReference>
<keyword evidence="7" id="KW-0547">Nucleotide-binding</keyword>
<evidence type="ECO:0000256" key="2">
    <source>
        <dbReference type="ARBA" id="ARBA00008883"/>
    </source>
</evidence>
<evidence type="ECO:0000256" key="8">
    <source>
        <dbReference type="ARBA" id="ARBA00022777"/>
    </source>
</evidence>
<keyword evidence="12" id="KW-0829">Tyrosine-protein kinase</keyword>
<evidence type="ECO:0000256" key="13">
    <source>
        <dbReference type="ARBA" id="ARBA00053015"/>
    </source>
</evidence>
<name>A0ABT3MUT9_9GAMM</name>
<evidence type="ECO:0000259" key="16">
    <source>
        <dbReference type="SMART" id="SM00382"/>
    </source>
</evidence>
<dbReference type="Pfam" id="PF13807">
    <property type="entry name" value="GNVR"/>
    <property type="match status" value="1"/>
</dbReference>
<dbReference type="InterPro" id="IPR025669">
    <property type="entry name" value="AAA_dom"/>
</dbReference>
<evidence type="ECO:0000256" key="3">
    <source>
        <dbReference type="ARBA" id="ARBA00022475"/>
    </source>
</evidence>
<sequence>MVQQQTTPASQSSGSDDIISLSEIIEIILNGKWWIMGSTALFALGALFYLWVATPIFSANALVQVESDKSPLGGLVEMSEAFSGETPSETEIEVIRSRFVLGKVIEDEKLNIVAEADYFPVIGRAIARRYHPGAGSEERFNSPLLGMGSFAWGGEHIQVSTFNVPEDMKGEAFTLVAGADKQYQLLYDDEPVLNGQVGEMSSSGSASATIPGIDLFVTQLDARPGTHFSLSKLPLITAVENLRKRLSVSEKGKKTGVLSLGITGADRQDNRQTLESVIERYLRQNVERVSAEAQNSLEFLENQLPEVKAEVELAESRLNRYRLEHQTVDLTLETKAVLDQAVDIDSELARLDIQIQQMAQRYTANHPIMIELANQRKYLEERKKEFMGTTKGLPETQQEVLRLARDVEVNTLVYTELLNKAQELKIVRASAVGNVRILDHALSDIKPVKPKKALIAVLATLLGGMLGMGLVFVRDMLRQGVKTPEEVEAKTGLPVYASIPDSDQLKVLERNARKSGKGSFLLARSAPKDLAVESLRSLRTNLSFALMEAPNNRIMITGPSPGVGKSFVSANLAELLAETGKKVLLISADMRKGHLHKVFGLSGDKGLQDMLVDPNLNAAVPVGNNLDIICGGKYPPNPSELLMSPAFTALLEKASSQYDAVIIDTPPVLAVTDAAIIGEQCGTAFMVVRAELNPAREIDYATKRLQQAGVSVRGAVLNGLVKTSSRYGNYGYYQYSYE</sequence>
<keyword evidence="3" id="KW-1003">Cell membrane</keyword>
<dbReference type="InterPro" id="IPR005702">
    <property type="entry name" value="Wzc-like_C"/>
</dbReference>
<dbReference type="CDD" id="cd05387">
    <property type="entry name" value="BY-kinase"/>
    <property type="match status" value="1"/>
</dbReference>
<organism evidence="17 18">
    <name type="scientific">Endozoicomonas gorgoniicola</name>
    <dbReference type="NCBI Taxonomy" id="1234144"/>
    <lineage>
        <taxon>Bacteria</taxon>
        <taxon>Pseudomonadati</taxon>
        <taxon>Pseudomonadota</taxon>
        <taxon>Gammaproteobacteria</taxon>
        <taxon>Oceanospirillales</taxon>
        <taxon>Endozoicomonadaceae</taxon>
        <taxon>Endozoicomonas</taxon>
    </lineage>
</organism>
<dbReference type="EC" id="2.7.10.2" evidence="17"/>
<comment type="catalytic activity">
    <reaction evidence="13">
        <text>L-tyrosyl-[protein] + ATP = O-phospho-L-tyrosyl-[protein] + ADP + H(+)</text>
        <dbReference type="Rhea" id="RHEA:10596"/>
        <dbReference type="Rhea" id="RHEA-COMP:10136"/>
        <dbReference type="Rhea" id="RHEA-COMP:20101"/>
        <dbReference type="ChEBI" id="CHEBI:15378"/>
        <dbReference type="ChEBI" id="CHEBI:30616"/>
        <dbReference type="ChEBI" id="CHEBI:46858"/>
        <dbReference type="ChEBI" id="CHEBI:61978"/>
        <dbReference type="ChEBI" id="CHEBI:456216"/>
    </reaction>
</comment>
<dbReference type="GO" id="GO:0004715">
    <property type="term" value="F:non-membrane spanning protein tyrosine kinase activity"/>
    <property type="evidence" value="ECO:0007669"/>
    <property type="project" value="UniProtKB-EC"/>
</dbReference>
<evidence type="ECO:0000256" key="7">
    <source>
        <dbReference type="ARBA" id="ARBA00022741"/>
    </source>
</evidence>
<evidence type="ECO:0000256" key="14">
    <source>
        <dbReference type="SAM" id="Coils"/>
    </source>
</evidence>
<keyword evidence="4" id="KW-0997">Cell inner membrane</keyword>